<sequence>MSSQEKAASSPMTQWDHMRRLDTVLKDTITPLSEPEAVDLVNTVFASATERDIYTGDKLEIMILKADDIRTEVMELRKD</sequence>
<dbReference type="EMBL" id="JAAMPC010000013">
    <property type="protein sequence ID" value="KAG2268654.1"/>
    <property type="molecule type" value="Genomic_DNA"/>
</dbReference>
<name>A0A8X7QDY2_BRACI</name>
<gene>
    <name evidence="1" type="ORF">Bca52824_063209</name>
</gene>
<keyword evidence="2" id="KW-1185">Reference proteome</keyword>
<proteinExistence type="predicted"/>
<comment type="caution">
    <text evidence="1">The sequence shown here is derived from an EMBL/GenBank/DDBJ whole genome shotgun (WGS) entry which is preliminary data.</text>
</comment>
<dbReference type="Proteomes" id="UP000886595">
    <property type="component" value="Unassembled WGS sequence"/>
</dbReference>
<protein>
    <submittedName>
        <fullName evidence="1">Uncharacterized protein</fullName>
    </submittedName>
</protein>
<dbReference type="InterPro" id="IPR029055">
    <property type="entry name" value="Ntn_hydrolases_N"/>
</dbReference>
<evidence type="ECO:0000313" key="1">
    <source>
        <dbReference type="EMBL" id="KAG2268654.1"/>
    </source>
</evidence>
<organism evidence="1 2">
    <name type="scientific">Brassica carinata</name>
    <name type="common">Ethiopian mustard</name>
    <name type="synonym">Abyssinian cabbage</name>
    <dbReference type="NCBI Taxonomy" id="52824"/>
    <lineage>
        <taxon>Eukaryota</taxon>
        <taxon>Viridiplantae</taxon>
        <taxon>Streptophyta</taxon>
        <taxon>Embryophyta</taxon>
        <taxon>Tracheophyta</taxon>
        <taxon>Spermatophyta</taxon>
        <taxon>Magnoliopsida</taxon>
        <taxon>eudicotyledons</taxon>
        <taxon>Gunneridae</taxon>
        <taxon>Pentapetalae</taxon>
        <taxon>rosids</taxon>
        <taxon>malvids</taxon>
        <taxon>Brassicales</taxon>
        <taxon>Brassicaceae</taxon>
        <taxon>Brassiceae</taxon>
        <taxon>Brassica</taxon>
    </lineage>
</organism>
<accession>A0A8X7QDY2</accession>
<dbReference type="OrthoDB" id="1712140at2759"/>
<evidence type="ECO:0000313" key="2">
    <source>
        <dbReference type="Proteomes" id="UP000886595"/>
    </source>
</evidence>
<dbReference type="Gene3D" id="3.60.20.10">
    <property type="entry name" value="Glutamine Phosphoribosylpyrophosphate, subunit 1, domain 1"/>
    <property type="match status" value="1"/>
</dbReference>
<reference evidence="1 2" key="1">
    <citation type="submission" date="2020-02" db="EMBL/GenBank/DDBJ databases">
        <authorList>
            <person name="Ma Q."/>
            <person name="Huang Y."/>
            <person name="Song X."/>
            <person name="Pei D."/>
        </authorList>
    </citation>
    <scope>NUCLEOTIDE SEQUENCE [LARGE SCALE GENOMIC DNA]</scope>
    <source>
        <strain evidence="1">Sxm20200214</strain>
        <tissue evidence="1">Leaf</tissue>
    </source>
</reference>
<dbReference type="SUPFAM" id="SSF56235">
    <property type="entry name" value="N-terminal nucleophile aminohydrolases (Ntn hydrolases)"/>
    <property type="match status" value="1"/>
</dbReference>
<dbReference type="AlphaFoldDB" id="A0A8X7QDY2"/>